<organism evidence="2">
    <name type="scientific">Chromera velia CCMP2878</name>
    <dbReference type="NCBI Taxonomy" id="1169474"/>
    <lineage>
        <taxon>Eukaryota</taxon>
        <taxon>Sar</taxon>
        <taxon>Alveolata</taxon>
        <taxon>Colpodellida</taxon>
        <taxon>Chromeraceae</taxon>
        <taxon>Chromera</taxon>
    </lineage>
</organism>
<reference evidence="2" key="1">
    <citation type="submission" date="2014-11" db="EMBL/GenBank/DDBJ databases">
        <authorList>
            <person name="Otto D Thomas"/>
            <person name="Naeem Raeece"/>
        </authorList>
    </citation>
    <scope>NUCLEOTIDE SEQUENCE</scope>
</reference>
<name>A0A0G4HXV6_9ALVE</name>
<dbReference type="VEuPathDB" id="CryptoDB:Cvel_9352"/>
<dbReference type="InterPro" id="IPR038765">
    <property type="entry name" value="Papain-like_cys_pep_sf"/>
</dbReference>
<dbReference type="CDD" id="cd02257">
    <property type="entry name" value="Peptidase_C19"/>
    <property type="match status" value="1"/>
</dbReference>
<proteinExistence type="predicted"/>
<dbReference type="InterPro" id="IPR001394">
    <property type="entry name" value="Peptidase_C19_UCH"/>
</dbReference>
<dbReference type="Gene3D" id="3.90.70.10">
    <property type="entry name" value="Cysteine proteinases"/>
    <property type="match status" value="1"/>
</dbReference>
<dbReference type="GO" id="GO:0016579">
    <property type="term" value="P:protein deubiquitination"/>
    <property type="evidence" value="ECO:0007669"/>
    <property type="project" value="InterPro"/>
</dbReference>
<dbReference type="AlphaFoldDB" id="A0A0G4HXV6"/>
<gene>
    <name evidence="2" type="ORF">Cvel_9352</name>
</gene>
<dbReference type="GO" id="GO:0004843">
    <property type="term" value="F:cysteine-type deubiquitinase activity"/>
    <property type="evidence" value="ECO:0007669"/>
    <property type="project" value="InterPro"/>
</dbReference>
<dbReference type="SUPFAM" id="SSF54001">
    <property type="entry name" value="Cysteine proteinases"/>
    <property type="match status" value="1"/>
</dbReference>
<dbReference type="EMBL" id="CDMZ01004306">
    <property type="protein sequence ID" value="CEM49338.1"/>
    <property type="molecule type" value="Genomic_DNA"/>
</dbReference>
<protein>
    <recommendedName>
        <fullName evidence="1">Peptidase C19 ubiquitin carboxyl-terminal hydrolase domain-containing protein</fullName>
    </recommendedName>
</protein>
<dbReference type="Pfam" id="PF00443">
    <property type="entry name" value="UCH"/>
    <property type="match status" value="1"/>
</dbReference>
<sequence>MKSSFCIHGLGSDVRPGKLLGGGKDDSERPRREAADRAIALNLQISLDAEMTQEMQVGENKKSMNQPQHPGSQASKSVHFSELIDKHFKDGVDKGIECKCEKCRKKGDRLMKWTILDLPRYFVFSIARFHEWRKTRGSKNNTKVTVPIWLDFAPYVYRSVNKEGAAVVEDAVEVVEGEGAVAEDTVEVVKGGDALVKGWREPTITTA</sequence>
<feature type="domain" description="Peptidase C19 ubiquitin carboxyl-terminal hydrolase" evidence="1">
    <location>
        <begin position="81"/>
        <end position="163"/>
    </location>
</feature>
<evidence type="ECO:0000313" key="2">
    <source>
        <dbReference type="EMBL" id="CEM49338.1"/>
    </source>
</evidence>
<evidence type="ECO:0000259" key="1">
    <source>
        <dbReference type="Pfam" id="PF00443"/>
    </source>
</evidence>
<accession>A0A0G4HXV6</accession>